<gene>
    <name evidence="4" type="ORF">O9570_16345</name>
</gene>
<dbReference type="InterPro" id="IPR037143">
    <property type="entry name" value="4-PPantetheinyl_Trfase_dom_sf"/>
</dbReference>
<proteinExistence type="inferred from homology"/>
<dbReference type="InterPro" id="IPR008278">
    <property type="entry name" value="4-PPantetheinyl_Trfase_dom"/>
</dbReference>
<dbReference type="PANTHER" id="PTHR12215:SF10">
    <property type="entry name" value="L-AMINOADIPATE-SEMIALDEHYDE DEHYDROGENASE-PHOSPHOPANTETHEINYL TRANSFERASE"/>
    <property type="match status" value="1"/>
</dbReference>
<dbReference type="GO" id="GO:0005829">
    <property type="term" value="C:cytosol"/>
    <property type="evidence" value="ECO:0007669"/>
    <property type="project" value="TreeGrafter"/>
</dbReference>
<feature type="domain" description="4'-phosphopantetheinyl transferase" evidence="3">
    <location>
        <begin position="90"/>
        <end position="185"/>
    </location>
</feature>
<dbReference type="GO" id="GO:0019878">
    <property type="term" value="P:lysine biosynthetic process via aminoadipic acid"/>
    <property type="evidence" value="ECO:0007669"/>
    <property type="project" value="TreeGrafter"/>
</dbReference>
<dbReference type="RefSeq" id="WP_242612011.1">
    <property type="nucleotide sequence ID" value="NZ_CYTI01000007.1"/>
</dbReference>
<dbReference type="Gene3D" id="3.90.470.20">
    <property type="entry name" value="4'-phosphopantetheinyl transferase domain"/>
    <property type="match status" value="1"/>
</dbReference>
<sequence length="226" mass="24656">MQPDRIDASRLSLSLWWADEGAAGAYRPQALSPEDAARAAAIRSPKATRDWRVSRALLQCVREAMPAPHTLSLSHSGGRALCARAPADWAVGVDLERMRPRATAALADWICDEPERAWLRQADGAVRLERFYLLWTLKEAFVKAAGLDFPAGMAAAGLAPDASGQVELRPPPGHWNAAAWRLGADWMAAAVWRADSGGATRIEWRAALSCAWPERRELGRWAGRGA</sequence>
<evidence type="ECO:0000259" key="3">
    <source>
        <dbReference type="Pfam" id="PF01648"/>
    </source>
</evidence>
<dbReference type="GO" id="GO:0000287">
    <property type="term" value="F:magnesium ion binding"/>
    <property type="evidence" value="ECO:0007669"/>
    <property type="project" value="InterPro"/>
</dbReference>
<dbReference type="GO" id="GO:0008897">
    <property type="term" value="F:holo-[acyl-carrier-protein] synthase activity"/>
    <property type="evidence" value="ECO:0007669"/>
    <property type="project" value="InterPro"/>
</dbReference>
<dbReference type="PANTHER" id="PTHR12215">
    <property type="entry name" value="PHOSPHOPANTETHEINE TRANSFERASE"/>
    <property type="match status" value="1"/>
</dbReference>
<evidence type="ECO:0000313" key="5">
    <source>
        <dbReference type="Proteomes" id="UP001141992"/>
    </source>
</evidence>
<evidence type="ECO:0000313" key="4">
    <source>
        <dbReference type="EMBL" id="MCZ8403024.1"/>
    </source>
</evidence>
<comment type="similarity">
    <text evidence="1">Belongs to the P-Pant transferase superfamily. Gsp/Sfp/HetI/AcpT family.</text>
</comment>
<reference evidence="4" key="1">
    <citation type="submission" date="2022-12" db="EMBL/GenBank/DDBJ databases">
        <authorList>
            <person name="Voronina O.L."/>
            <person name="Kunda M.S."/>
            <person name="Ryzhova N."/>
            <person name="Aksenova E.I."/>
        </authorList>
    </citation>
    <scope>NUCLEOTIDE SEQUENCE</scope>
    <source>
        <strain evidence="4">SCCH136:Ach223948</strain>
    </source>
</reference>
<evidence type="ECO:0000256" key="1">
    <source>
        <dbReference type="ARBA" id="ARBA00010990"/>
    </source>
</evidence>
<dbReference type="SUPFAM" id="SSF56214">
    <property type="entry name" value="4'-phosphopantetheinyl transferase"/>
    <property type="match status" value="1"/>
</dbReference>
<dbReference type="EMBL" id="JAPZVI010000012">
    <property type="protein sequence ID" value="MCZ8403024.1"/>
    <property type="molecule type" value="Genomic_DNA"/>
</dbReference>
<dbReference type="Pfam" id="PF01648">
    <property type="entry name" value="ACPS"/>
    <property type="match status" value="1"/>
</dbReference>
<dbReference type="InterPro" id="IPR050559">
    <property type="entry name" value="P-Pant_transferase_sf"/>
</dbReference>
<dbReference type="AlphaFoldDB" id="A0A9X3R5H2"/>
<comment type="caution">
    <text evidence="4">The sequence shown here is derived from an EMBL/GenBank/DDBJ whole genome shotgun (WGS) entry which is preliminary data.</text>
</comment>
<keyword evidence="2 4" id="KW-0808">Transferase</keyword>
<evidence type="ECO:0000256" key="2">
    <source>
        <dbReference type="ARBA" id="ARBA00022679"/>
    </source>
</evidence>
<accession>A0A9X3R5H2</accession>
<dbReference type="Proteomes" id="UP001141992">
    <property type="component" value="Unassembled WGS sequence"/>
</dbReference>
<name>A0A9X3R5H2_ALCXX</name>
<organism evidence="4 5">
    <name type="scientific">Alcaligenes xylosoxydans xylosoxydans</name>
    <name type="common">Achromobacter xylosoxidans</name>
    <dbReference type="NCBI Taxonomy" id="85698"/>
    <lineage>
        <taxon>Bacteria</taxon>
        <taxon>Pseudomonadati</taxon>
        <taxon>Pseudomonadota</taxon>
        <taxon>Betaproteobacteria</taxon>
        <taxon>Burkholderiales</taxon>
        <taxon>Alcaligenaceae</taxon>
        <taxon>Achromobacter</taxon>
    </lineage>
</organism>
<protein>
    <submittedName>
        <fullName evidence="4">4'-phosphopantetheinyl transferase superfamily protein</fullName>
    </submittedName>
</protein>